<dbReference type="Proteomes" id="UP001054821">
    <property type="component" value="Chromosome 1"/>
</dbReference>
<name>A0AAD4ZPL2_PRUDU</name>
<evidence type="ECO:0000313" key="2">
    <source>
        <dbReference type="Proteomes" id="UP001054821"/>
    </source>
</evidence>
<sequence length="176" mass="20028">MAYFLVLVTGELNKSAQVLQSKVDAIQAPSRPPWPLSSFRRKAKEVQKQLDENVKSLTLVTKELKNVTGELNKSTQVLGSLTNQHRCCKAKWMPFKLHPDLHDLFPRSGSILDFFNRRKAKEVQKQLDENVKSLTLVTKELENVTRELNKSTQVLESKVDVIQAPSWPSWPLSSFG</sequence>
<reference evidence="1 2" key="1">
    <citation type="journal article" date="2022" name="G3 (Bethesda)">
        <title>Whole-genome sequence and methylome profiling of the almond [Prunus dulcis (Mill.) D.A. Webb] cultivar 'Nonpareil'.</title>
        <authorList>
            <person name="D'Amico-Willman K.M."/>
            <person name="Ouma W.Z."/>
            <person name="Meulia T."/>
            <person name="Sideli G.M."/>
            <person name="Gradziel T.M."/>
            <person name="Fresnedo-Ramirez J."/>
        </authorList>
    </citation>
    <scope>NUCLEOTIDE SEQUENCE [LARGE SCALE GENOMIC DNA]</scope>
    <source>
        <strain evidence="1">Clone GOH B32 T37-40</strain>
    </source>
</reference>
<organism evidence="1 2">
    <name type="scientific">Prunus dulcis</name>
    <name type="common">Almond</name>
    <name type="synonym">Amygdalus dulcis</name>
    <dbReference type="NCBI Taxonomy" id="3755"/>
    <lineage>
        <taxon>Eukaryota</taxon>
        <taxon>Viridiplantae</taxon>
        <taxon>Streptophyta</taxon>
        <taxon>Embryophyta</taxon>
        <taxon>Tracheophyta</taxon>
        <taxon>Spermatophyta</taxon>
        <taxon>Magnoliopsida</taxon>
        <taxon>eudicotyledons</taxon>
        <taxon>Gunneridae</taxon>
        <taxon>Pentapetalae</taxon>
        <taxon>rosids</taxon>
        <taxon>fabids</taxon>
        <taxon>Rosales</taxon>
        <taxon>Rosaceae</taxon>
        <taxon>Amygdaloideae</taxon>
        <taxon>Amygdaleae</taxon>
        <taxon>Prunus</taxon>
    </lineage>
</organism>
<dbReference type="EMBL" id="JAJFAZ020000001">
    <property type="protein sequence ID" value="KAI5351910.1"/>
    <property type="molecule type" value="Genomic_DNA"/>
</dbReference>
<keyword evidence="2" id="KW-1185">Reference proteome</keyword>
<gene>
    <name evidence="1" type="ORF">L3X38_004801</name>
</gene>
<accession>A0AAD4ZPL2</accession>
<proteinExistence type="predicted"/>
<dbReference type="AlphaFoldDB" id="A0AAD4ZPL2"/>
<comment type="caution">
    <text evidence="1">The sequence shown here is derived from an EMBL/GenBank/DDBJ whole genome shotgun (WGS) entry which is preliminary data.</text>
</comment>
<protein>
    <submittedName>
        <fullName evidence="1">Uncharacterized protein</fullName>
    </submittedName>
</protein>
<evidence type="ECO:0000313" key="1">
    <source>
        <dbReference type="EMBL" id="KAI5351910.1"/>
    </source>
</evidence>